<accession>A0A1W9Z7P7</accession>
<evidence type="ECO:0000313" key="2">
    <source>
        <dbReference type="Proteomes" id="UP000192707"/>
    </source>
</evidence>
<name>A0A1W9Z7P7_MYCAI</name>
<reference evidence="1 2" key="1">
    <citation type="submission" date="2016-12" db="EMBL/GenBank/DDBJ databases">
        <title>The new phylogeny of genus Mycobacterium.</title>
        <authorList>
            <person name="Tortoli E."/>
            <person name="Trovato A."/>
            <person name="Cirillo D.M."/>
        </authorList>
    </citation>
    <scope>NUCLEOTIDE SEQUENCE [LARGE SCALE GENOMIC DNA]</scope>
    <source>
        <strain evidence="1 2">DSM 45069</strain>
    </source>
</reference>
<protein>
    <submittedName>
        <fullName evidence="1">Uncharacterized protein</fullName>
    </submittedName>
</protein>
<organism evidence="1 2">
    <name type="scientific">Mycobacterium arosiense ATCC BAA-1401 = DSM 45069</name>
    <dbReference type="NCBI Taxonomy" id="1265311"/>
    <lineage>
        <taxon>Bacteria</taxon>
        <taxon>Bacillati</taxon>
        <taxon>Actinomycetota</taxon>
        <taxon>Actinomycetes</taxon>
        <taxon>Mycobacteriales</taxon>
        <taxon>Mycobacteriaceae</taxon>
        <taxon>Mycobacterium</taxon>
        <taxon>Mycobacterium avium complex (MAC)</taxon>
    </lineage>
</organism>
<proteinExistence type="predicted"/>
<comment type="caution">
    <text evidence="1">The sequence shown here is derived from an EMBL/GenBank/DDBJ whole genome shotgun (WGS) entry which is preliminary data.</text>
</comment>
<gene>
    <name evidence="1" type="ORF">BST14_24270</name>
</gene>
<dbReference type="Proteomes" id="UP000192707">
    <property type="component" value="Unassembled WGS sequence"/>
</dbReference>
<sequence>MVILVAGDPTHLLDGFVAVAAGARLPGRRRHNTVTIRAGRPVGLAFSATLLAAWHGAAALNLPYSNRDRRVPKHQRALAVSQVGAHL</sequence>
<dbReference type="AlphaFoldDB" id="A0A1W9Z7P7"/>
<keyword evidence="2" id="KW-1185">Reference proteome</keyword>
<evidence type="ECO:0000313" key="1">
    <source>
        <dbReference type="EMBL" id="ORA08387.1"/>
    </source>
</evidence>
<dbReference type="EMBL" id="MVHG01000097">
    <property type="protein sequence ID" value="ORA08387.1"/>
    <property type="molecule type" value="Genomic_DNA"/>
</dbReference>